<dbReference type="OrthoDB" id="1490554at2"/>
<evidence type="ECO:0000313" key="4">
    <source>
        <dbReference type="EMBL" id="RCW31295.1"/>
    </source>
</evidence>
<dbReference type="InterPro" id="IPR046947">
    <property type="entry name" value="LytR-like"/>
</dbReference>
<feature type="domain" description="HTH LytTR-type" evidence="3">
    <location>
        <begin position="140"/>
        <end position="240"/>
    </location>
</feature>
<dbReference type="PROSITE" id="PS50110">
    <property type="entry name" value="RESPONSE_REGULATORY"/>
    <property type="match status" value="1"/>
</dbReference>
<dbReference type="SMART" id="SM00448">
    <property type="entry name" value="REC"/>
    <property type="match status" value="1"/>
</dbReference>
<evidence type="ECO:0000259" key="3">
    <source>
        <dbReference type="PROSITE" id="PS50930"/>
    </source>
</evidence>
<sequence length="242" mass="27787">MKIRCVIIDDEFPARALLKDYIERFPHLELTGSFKSPLEALPLLQSGGVDLVFLDIQMPEISGMDFLKAFHLKNILVVITSAYPEYALEGYQLDVIDYLLKPFAFERFVQSVQKAGDRLHQRNSDSSTTATAFAESREFIVVKADHKSYRVNVADILFIEGMREYVTFHCLNQKLVALESLKNLVEQLPAGLFMRVHKSYIVNRQQVKALYGNQLQLHNSDKTVPIGQSYRDEVRKELFNLN</sequence>
<dbReference type="SMART" id="SM00850">
    <property type="entry name" value="LytTR"/>
    <property type="match status" value="1"/>
</dbReference>
<evidence type="ECO:0000259" key="2">
    <source>
        <dbReference type="PROSITE" id="PS50110"/>
    </source>
</evidence>
<dbReference type="RefSeq" id="WP_106151736.1">
    <property type="nucleotide sequence ID" value="NZ_PVTS01000002.1"/>
</dbReference>
<dbReference type="GO" id="GO:0000156">
    <property type="term" value="F:phosphorelay response regulator activity"/>
    <property type="evidence" value="ECO:0007669"/>
    <property type="project" value="InterPro"/>
</dbReference>
<dbReference type="Gene3D" id="2.40.50.1020">
    <property type="entry name" value="LytTr DNA-binding domain"/>
    <property type="match status" value="1"/>
</dbReference>
<evidence type="ECO:0000313" key="5">
    <source>
        <dbReference type="Proteomes" id="UP000252733"/>
    </source>
</evidence>
<reference evidence="4 5" key="1">
    <citation type="submission" date="2018-07" db="EMBL/GenBank/DDBJ databases">
        <title>Freshwater and sediment microbial communities from various areas in North America, analyzing microbe dynamics in response to fracking.</title>
        <authorList>
            <person name="Lamendella R."/>
        </authorList>
    </citation>
    <scope>NUCLEOTIDE SEQUENCE [LARGE SCALE GENOMIC DNA]</scope>
    <source>
        <strain evidence="4 5">160A</strain>
    </source>
</reference>
<organism evidence="4 5">
    <name type="scientific">Marinilabilia salmonicolor</name>
    <dbReference type="NCBI Taxonomy" id="989"/>
    <lineage>
        <taxon>Bacteria</taxon>
        <taxon>Pseudomonadati</taxon>
        <taxon>Bacteroidota</taxon>
        <taxon>Bacteroidia</taxon>
        <taxon>Marinilabiliales</taxon>
        <taxon>Marinilabiliaceae</taxon>
        <taxon>Marinilabilia</taxon>
    </lineage>
</organism>
<comment type="caution">
    <text evidence="4">The sequence shown here is derived from an EMBL/GenBank/DDBJ whole genome shotgun (WGS) entry which is preliminary data.</text>
</comment>
<protein>
    <submittedName>
        <fullName evidence="4">LytTR family two component transcriptional regulator</fullName>
    </submittedName>
</protein>
<dbReference type="SUPFAM" id="SSF52172">
    <property type="entry name" value="CheY-like"/>
    <property type="match status" value="1"/>
</dbReference>
<dbReference type="Gene3D" id="3.40.50.2300">
    <property type="match status" value="1"/>
</dbReference>
<dbReference type="InterPro" id="IPR011006">
    <property type="entry name" value="CheY-like_superfamily"/>
</dbReference>
<dbReference type="Pfam" id="PF04397">
    <property type="entry name" value="LytTR"/>
    <property type="match status" value="1"/>
</dbReference>
<feature type="modified residue" description="4-aspartylphosphate" evidence="1">
    <location>
        <position position="55"/>
    </location>
</feature>
<dbReference type="InterPro" id="IPR007492">
    <property type="entry name" value="LytTR_DNA-bd_dom"/>
</dbReference>
<keyword evidence="1" id="KW-0597">Phosphoprotein</keyword>
<proteinExistence type="predicted"/>
<dbReference type="Pfam" id="PF00072">
    <property type="entry name" value="Response_reg"/>
    <property type="match status" value="1"/>
</dbReference>
<evidence type="ECO:0000256" key="1">
    <source>
        <dbReference type="PROSITE-ProRule" id="PRU00169"/>
    </source>
</evidence>
<dbReference type="Proteomes" id="UP000252733">
    <property type="component" value="Unassembled WGS sequence"/>
</dbReference>
<dbReference type="PROSITE" id="PS50930">
    <property type="entry name" value="HTH_LYTTR"/>
    <property type="match status" value="1"/>
</dbReference>
<keyword evidence="5" id="KW-1185">Reference proteome</keyword>
<accession>A0A2T0XRZ3</accession>
<dbReference type="AlphaFoldDB" id="A0A2T0XRZ3"/>
<feature type="domain" description="Response regulatory" evidence="2">
    <location>
        <begin position="4"/>
        <end position="116"/>
    </location>
</feature>
<dbReference type="PANTHER" id="PTHR37299">
    <property type="entry name" value="TRANSCRIPTIONAL REGULATOR-RELATED"/>
    <property type="match status" value="1"/>
</dbReference>
<dbReference type="InterPro" id="IPR001789">
    <property type="entry name" value="Sig_transdc_resp-reg_receiver"/>
</dbReference>
<name>A0A2T0XRZ3_9BACT</name>
<dbReference type="PANTHER" id="PTHR37299:SF1">
    <property type="entry name" value="STAGE 0 SPORULATION PROTEIN A HOMOLOG"/>
    <property type="match status" value="1"/>
</dbReference>
<gene>
    <name evidence="4" type="ORF">DFO77_11811</name>
</gene>
<dbReference type="GO" id="GO:0003677">
    <property type="term" value="F:DNA binding"/>
    <property type="evidence" value="ECO:0007669"/>
    <property type="project" value="InterPro"/>
</dbReference>
<dbReference type="EMBL" id="QPIZ01000018">
    <property type="protein sequence ID" value="RCW31295.1"/>
    <property type="molecule type" value="Genomic_DNA"/>
</dbReference>